<feature type="domain" description="Condensation" evidence="1">
    <location>
        <begin position="156"/>
        <end position="401"/>
    </location>
</feature>
<evidence type="ECO:0000313" key="2">
    <source>
        <dbReference type="EMBL" id="GAA4482284.1"/>
    </source>
</evidence>
<dbReference type="PANTHER" id="PTHR45527:SF1">
    <property type="entry name" value="FATTY ACID SYNTHASE"/>
    <property type="match status" value="1"/>
</dbReference>
<dbReference type="InterPro" id="IPR023213">
    <property type="entry name" value="CAT-like_dom_sf"/>
</dbReference>
<accession>A0ABP8P5N8</accession>
<comment type="caution">
    <text evidence="2">The sequence shown here is derived from an EMBL/GenBank/DDBJ whole genome shotgun (WGS) entry which is preliminary data.</text>
</comment>
<dbReference type="EMBL" id="BAABHF010000007">
    <property type="protein sequence ID" value="GAA4482284.1"/>
    <property type="molecule type" value="Genomic_DNA"/>
</dbReference>
<dbReference type="Gene3D" id="3.30.559.30">
    <property type="entry name" value="Nonribosomal peptide synthetase, condensation domain"/>
    <property type="match status" value="1"/>
</dbReference>
<protein>
    <recommendedName>
        <fullName evidence="1">Condensation domain-containing protein</fullName>
    </recommendedName>
</protein>
<gene>
    <name evidence="2" type="ORF">GCM10023191_002290</name>
</gene>
<name>A0ABP8P5N8_9ACTN</name>
<dbReference type="Proteomes" id="UP001500503">
    <property type="component" value="Unassembled WGS sequence"/>
</dbReference>
<evidence type="ECO:0000259" key="1">
    <source>
        <dbReference type="Pfam" id="PF00668"/>
    </source>
</evidence>
<reference evidence="3" key="1">
    <citation type="journal article" date="2019" name="Int. J. Syst. Evol. Microbiol.">
        <title>The Global Catalogue of Microorganisms (GCM) 10K type strain sequencing project: providing services to taxonomists for standard genome sequencing and annotation.</title>
        <authorList>
            <consortium name="The Broad Institute Genomics Platform"/>
            <consortium name="The Broad Institute Genome Sequencing Center for Infectious Disease"/>
            <person name="Wu L."/>
            <person name="Ma J."/>
        </authorList>
    </citation>
    <scope>NUCLEOTIDE SEQUENCE [LARGE SCALE GENOMIC DNA]</scope>
    <source>
        <strain evidence="3">JCM 17933</strain>
    </source>
</reference>
<proteinExistence type="predicted"/>
<dbReference type="Gene3D" id="3.30.559.10">
    <property type="entry name" value="Chloramphenicol acetyltransferase-like domain"/>
    <property type="match status" value="1"/>
</dbReference>
<dbReference type="InterPro" id="IPR001242">
    <property type="entry name" value="Condensation_dom"/>
</dbReference>
<keyword evidence="3" id="KW-1185">Reference proteome</keyword>
<evidence type="ECO:0000313" key="3">
    <source>
        <dbReference type="Proteomes" id="UP001500503"/>
    </source>
</evidence>
<dbReference type="Pfam" id="PF00668">
    <property type="entry name" value="Condensation"/>
    <property type="match status" value="1"/>
</dbReference>
<dbReference type="RefSeq" id="WP_345456090.1">
    <property type="nucleotide sequence ID" value="NZ_BAABHF010000007.1"/>
</dbReference>
<sequence>MSELPPAVAERVRELVDRGVEVWADGDGLCFLAPPDVPAADVRSVLRPAREGLMSLLAGGERLAPALLIERGRVEYAGEPSATRTLIFEITGPLDLAALQAALTALVARHDALRVAYPRVGGGRVRLVHPPMPVPVPCFDGDEPRHPPRPDPGRPPLLTAALVRRGPAAHLLALTVHTLAVDGMSLALLLEELGTLYDAAEAGRPPALPEAPSSGRQVRRERAYLAGPEAAAAREYWATRLASAAALRGRPGAPQDGPGQVGSVPGKAGHVPIAVPERLMDAVRARAAAEGTTSFAVLLAAYGSLLAEVTGCEDVTVAVPIGNRWHPEDEHTVSGARDLLLLRLALDGTLPDAIAVTHRERREAMAHGRLPFEALPPGVAPPRRPGRNPVFGAVFALQTFDKPLALRPRRPSVTLRHLTEPPPDAGIDFKLILWPQDGGLRGELACDGAAADAGELPGLGRRYLAILGELAERRPGRIRPEDVRGVLQADPAVAETVLDEREGRVVVYVRLHADAYPVVIDRLRRGLSVYHPAPLLVPVRRVPRHAGGGADIAALRRVPVTDPATLARWEAELAARARTAVEVEVASHPIGDEVCPPGPDRREPVAAQQVTVTMPACVPEDIVLLDRFGTEVVPRTLTEEGRAGRGR</sequence>
<dbReference type="PANTHER" id="PTHR45527">
    <property type="entry name" value="NONRIBOSOMAL PEPTIDE SYNTHETASE"/>
    <property type="match status" value="1"/>
</dbReference>
<dbReference type="SUPFAM" id="SSF52777">
    <property type="entry name" value="CoA-dependent acyltransferases"/>
    <property type="match status" value="2"/>
</dbReference>
<organism evidence="2 3">
    <name type="scientific">Actinoallomurus oryzae</name>
    <dbReference type="NCBI Taxonomy" id="502180"/>
    <lineage>
        <taxon>Bacteria</taxon>
        <taxon>Bacillati</taxon>
        <taxon>Actinomycetota</taxon>
        <taxon>Actinomycetes</taxon>
        <taxon>Streptosporangiales</taxon>
        <taxon>Thermomonosporaceae</taxon>
        <taxon>Actinoallomurus</taxon>
    </lineage>
</organism>